<dbReference type="Proteomes" id="UP001189429">
    <property type="component" value="Unassembled WGS sequence"/>
</dbReference>
<sequence length="123" mass="13505">DKGLNAKSFDKVNSHRENLLSVYGLMYAVYLIRSVVVGGTVWLSPDCSSWLVFLTRNIYKRTLDNLKGDVTKAKTREDNACAEVTAYLAMMAAVRGAYIAVENPLASLLFKFAPIASALQILG</sequence>
<keyword evidence="1" id="KW-1133">Transmembrane helix</keyword>
<feature type="non-terminal residue" evidence="2">
    <location>
        <position position="123"/>
    </location>
</feature>
<feature type="transmembrane region" description="Helical" evidence="1">
    <location>
        <begin position="20"/>
        <end position="43"/>
    </location>
</feature>
<proteinExistence type="predicted"/>
<protein>
    <submittedName>
        <fullName evidence="2">Uncharacterized protein</fullName>
    </submittedName>
</protein>
<accession>A0ABN9RUT0</accession>
<keyword evidence="3" id="KW-1185">Reference proteome</keyword>
<gene>
    <name evidence="2" type="ORF">PCOR1329_LOCUS23509</name>
</gene>
<organism evidence="2 3">
    <name type="scientific">Prorocentrum cordatum</name>
    <dbReference type="NCBI Taxonomy" id="2364126"/>
    <lineage>
        <taxon>Eukaryota</taxon>
        <taxon>Sar</taxon>
        <taxon>Alveolata</taxon>
        <taxon>Dinophyceae</taxon>
        <taxon>Prorocentrales</taxon>
        <taxon>Prorocentraceae</taxon>
        <taxon>Prorocentrum</taxon>
    </lineage>
</organism>
<feature type="non-terminal residue" evidence="2">
    <location>
        <position position="1"/>
    </location>
</feature>
<keyword evidence="1" id="KW-0812">Transmembrane</keyword>
<evidence type="ECO:0000313" key="2">
    <source>
        <dbReference type="EMBL" id="CAK0822493.1"/>
    </source>
</evidence>
<keyword evidence="1" id="KW-0472">Membrane</keyword>
<comment type="caution">
    <text evidence="2">The sequence shown here is derived from an EMBL/GenBank/DDBJ whole genome shotgun (WGS) entry which is preliminary data.</text>
</comment>
<evidence type="ECO:0000256" key="1">
    <source>
        <dbReference type="SAM" id="Phobius"/>
    </source>
</evidence>
<reference evidence="2" key="1">
    <citation type="submission" date="2023-10" db="EMBL/GenBank/DDBJ databases">
        <authorList>
            <person name="Chen Y."/>
            <person name="Shah S."/>
            <person name="Dougan E. K."/>
            <person name="Thang M."/>
            <person name="Chan C."/>
        </authorList>
    </citation>
    <scope>NUCLEOTIDE SEQUENCE [LARGE SCALE GENOMIC DNA]</scope>
</reference>
<dbReference type="EMBL" id="CAUYUJ010007973">
    <property type="protein sequence ID" value="CAK0822493.1"/>
    <property type="molecule type" value="Genomic_DNA"/>
</dbReference>
<evidence type="ECO:0000313" key="3">
    <source>
        <dbReference type="Proteomes" id="UP001189429"/>
    </source>
</evidence>
<name>A0ABN9RUT0_9DINO</name>